<evidence type="ECO:0000259" key="4">
    <source>
        <dbReference type="PROSITE" id="PS50893"/>
    </source>
</evidence>
<dbReference type="OrthoDB" id="8773773at2"/>
<dbReference type="InterPro" id="IPR003593">
    <property type="entry name" value="AAA+_ATPase"/>
</dbReference>
<dbReference type="EMBL" id="FOPJ01000004">
    <property type="protein sequence ID" value="SFG44784.1"/>
    <property type="molecule type" value="Genomic_DNA"/>
</dbReference>
<evidence type="ECO:0000313" key="6">
    <source>
        <dbReference type="Proteomes" id="UP000199065"/>
    </source>
</evidence>
<dbReference type="SMART" id="SM00382">
    <property type="entry name" value="AAA"/>
    <property type="match status" value="1"/>
</dbReference>
<name>A0A1I2RVX4_9CORY</name>
<protein>
    <submittedName>
        <fullName evidence="5">NitT/TauT family transport system ATP-binding protein</fullName>
    </submittedName>
</protein>
<accession>A0A1I2RVX4</accession>
<dbReference type="PROSITE" id="PS00211">
    <property type="entry name" value="ABC_TRANSPORTER_1"/>
    <property type="match status" value="1"/>
</dbReference>
<proteinExistence type="predicted"/>
<keyword evidence="2" id="KW-0547">Nucleotide-binding</keyword>
<feature type="domain" description="ABC transporter" evidence="4">
    <location>
        <begin position="15"/>
        <end position="231"/>
    </location>
</feature>
<evidence type="ECO:0000256" key="2">
    <source>
        <dbReference type="ARBA" id="ARBA00022741"/>
    </source>
</evidence>
<dbReference type="AlphaFoldDB" id="A0A1I2RVX4"/>
<dbReference type="RefSeq" id="WP_092284911.1">
    <property type="nucleotide sequence ID" value="NZ_FOPJ01000004.1"/>
</dbReference>
<dbReference type="PANTHER" id="PTHR42788:SF13">
    <property type="entry name" value="ALIPHATIC SULFONATES IMPORT ATP-BINDING PROTEIN SSUB"/>
    <property type="match status" value="1"/>
</dbReference>
<dbReference type="Proteomes" id="UP000199065">
    <property type="component" value="Unassembled WGS sequence"/>
</dbReference>
<dbReference type="Pfam" id="PF00005">
    <property type="entry name" value="ABC_tran"/>
    <property type="match status" value="1"/>
</dbReference>
<dbReference type="Gene3D" id="3.40.50.300">
    <property type="entry name" value="P-loop containing nucleotide triphosphate hydrolases"/>
    <property type="match status" value="1"/>
</dbReference>
<evidence type="ECO:0000256" key="3">
    <source>
        <dbReference type="ARBA" id="ARBA00022840"/>
    </source>
</evidence>
<dbReference type="InterPro" id="IPR027417">
    <property type="entry name" value="P-loop_NTPase"/>
</dbReference>
<keyword evidence="1" id="KW-0813">Transport</keyword>
<evidence type="ECO:0000256" key="1">
    <source>
        <dbReference type="ARBA" id="ARBA00022448"/>
    </source>
</evidence>
<dbReference type="InterPro" id="IPR017871">
    <property type="entry name" value="ABC_transporter-like_CS"/>
</dbReference>
<sequence>MTREPTSLASGGASLHLLHVDVYRRGLHLIDDLTFDLAPGDILGVSGPSGCGKTTLLRIIAGTSSDYTGTVLRPDADLACVFQEPRLLPWRNALDNVLLPLPPGPQSIAQAMGWLERVGLGDAYDLYPAQMSGGMRQRVAIARALATKPQLLLVDEPFSALDAALSERLRKDLATLIAQTELTCVWVSHDRTELTEVATRQLLLSGPPGGWQLTENEDQHVHQEITTPRATRRTHSVRTRALRLLRKRGDLREGNYYRSGKLG</sequence>
<dbReference type="InterPro" id="IPR050166">
    <property type="entry name" value="ABC_transporter_ATP-bind"/>
</dbReference>
<dbReference type="GO" id="GO:0016887">
    <property type="term" value="F:ATP hydrolysis activity"/>
    <property type="evidence" value="ECO:0007669"/>
    <property type="project" value="InterPro"/>
</dbReference>
<dbReference type="SUPFAM" id="SSF52540">
    <property type="entry name" value="P-loop containing nucleoside triphosphate hydrolases"/>
    <property type="match status" value="1"/>
</dbReference>
<reference evidence="5 6" key="1">
    <citation type="submission" date="2016-10" db="EMBL/GenBank/DDBJ databases">
        <authorList>
            <person name="de Groot N.N."/>
        </authorList>
    </citation>
    <scope>NUCLEOTIDE SEQUENCE [LARGE SCALE GENOMIC DNA]</scope>
    <source>
        <strain>J11</strain>
        <strain evidence="6">PG 39</strain>
    </source>
</reference>
<keyword evidence="3 5" id="KW-0067">ATP-binding</keyword>
<dbReference type="GO" id="GO:0005524">
    <property type="term" value="F:ATP binding"/>
    <property type="evidence" value="ECO:0007669"/>
    <property type="project" value="UniProtKB-KW"/>
</dbReference>
<organism evidence="5 6">
    <name type="scientific">Corynebacterium spheniscorum</name>
    <dbReference type="NCBI Taxonomy" id="185761"/>
    <lineage>
        <taxon>Bacteria</taxon>
        <taxon>Bacillati</taxon>
        <taxon>Actinomycetota</taxon>
        <taxon>Actinomycetes</taxon>
        <taxon>Mycobacteriales</taxon>
        <taxon>Corynebacteriaceae</taxon>
        <taxon>Corynebacterium</taxon>
    </lineage>
</organism>
<evidence type="ECO:0000313" key="5">
    <source>
        <dbReference type="EMBL" id="SFG44784.1"/>
    </source>
</evidence>
<dbReference type="InterPro" id="IPR003439">
    <property type="entry name" value="ABC_transporter-like_ATP-bd"/>
</dbReference>
<keyword evidence="6" id="KW-1185">Reference proteome</keyword>
<dbReference type="STRING" id="185761.SAMN05660282_00930"/>
<dbReference type="PROSITE" id="PS50893">
    <property type="entry name" value="ABC_TRANSPORTER_2"/>
    <property type="match status" value="1"/>
</dbReference>
<gene>
    <name evidence="5" type="ORF">SAMN05660282_00930</name>
</gene>
<dbReference type="PANTHER" id="PTHR42788">
    <property type="entry name" value="TAURINE IMPORT ATP-BINDING PROTEIN-RELATED"/>
    <property type="match status" value="1"/>
</dbReference>